<feature type="region of interest" description="Disordered" evidence="1">
    <location>
        <begin position="1"/>
        <end position="28"/>
    </location>
</feature>
<organism evidence="2 3">
    <name type="scientific">Botrytis paeoniae</name>
    <dbReference type="NCBI Taxonomy" id="278948"/>
    <lineage>
        <taxon>Eukaryota</taxon>
        <taxon>Fungi</taxon>
        <taxon>Dikarya</taxon>
        <taxon>Ascomycota</taxon>
        <taxon>Pezizomycotina</taxon>
        <taxon>Leotiomycetes</taxon>
        <taxon>Helotiales</taxon>
        <taxon>Sclerotiniaceae</taxon>
        <taxon>Botrytis</taxon>
    </lineage>
</organism>
<accession>A0A4Z1F177</accession>
<keyword evidence="3" id="KW-1185">Reference proteome</keyword>
<comment type="caution">
    <text evidence="2">The sequence shown here is derived from an EMBL/GenBank/DDBJ whole genome shotgun (WGS) entry which is preliminary data.</text>
</comment>
<sequence>MKPNNNEVAGKNSGQMSTQSKYTLAQTQHAIREHQKQIEEFQIKIQEYVQQIAALRQEEQALLKEQAHFEVEKLQRELCDIDKENGKREVEEIKDKDMMAKQMQVYEVLYEGEF</sequence>
<evidence type="ECO:0000313" key="3">
    <source>
        <dbReference type="Proteomes" id="UP000297910"/>
    </source>
</evidence>
<dbReference type="AlphaFoldDB" id="A0A4Z1F177"/>
<evidence type="ECO:0000313" key="2">
    <source>
        <dbReference type="EMBL" id="TGO17329.1"/>
    </source>
</evidence>
<evidence type="ECO:0000256" key="1">
    <source>
        <dbReference type="SAM" id="MobiDB-lite"/>
    </source>
</evidence>
<proteinExistence type="predicted"/>
<protein>
    <submittedName>
        <fullName evidence="2">Uncharacterized protein</fullName>
    </submittedName>
</protein>
<name>A0A4Z1F177_9HELO</name>
<dbReference type="EMBL" id="PQXI01000433">
    <property type="protein sequence ID" value="TGO17329.1"/>
    <property type="molecule type" value="Genomic_DNA"/>
</dbReference>
<reference evidence="2 3" key="1">
    <citation type="submission" date="2017-12" db="EMBL/GenBank/DDBJ databases">
        <title>Comparative genomics of Botrytis spp.</title>
        <authorList>
            <person name="Valero-Jimenez C.A."/>
            <person name="Tapia P."/>
            <person name="Veloso J."/>
            <person name="Silva-Moreno E."/>
            <person name="Staats M."/>
            <person name="Valdes J.H."/>
            <person name="Van Kan J.A.L."/>
        </authorList>
    </citation>
    <scope>NUCLEOTIDE SEQUENCE [LARGE SCALE GENOMIC DNA]</scope>
    <source>
        <strain evidence="2 3">Bp0003</strain>
    </source>
</reference>
<gene>
    <name evidence="2" type="ORF">BPAE_0435g00040</name>
</gene>
<dbReference type="Proteomes" id="UP000297910">
    <property type="component" value="Unassembled WGS sequence"/>
</dbReference>